<keyword evidence="3" id="KW-0488">Methylation</keyword>
<keyword evidence="5" id="KW-0812">Transmembrane</keyword>
<dbReference type="OrthoDB" id="6078078at2"/>
<evidence type="ECO:0000313" key="9">
    <source>
        <dbReference type="EMBL" id="TDO98745.1"/>
    </source>
</evidence>
<organism evidence="9 10">
    <name type="scientific">Marinomonas balearica</name>
    <dbReference type="NCBI Taxonomy" id="491947"/>
    <lineage>
        <taxon>Bacteria</taxon>
        <taxon>Pseudomonadati</taxon>
        <taxon>Pseudomonadota</taxon>
        <taxon>Gammaproteobacteria</taxon>
        <taxon>Oceanospirillales</taxon>
        <taxon>Oceanospirillaceae</taxon>
        <taxon>Marinomonas</taxon>
    </lineage>
</organism>
<accession>A0A4R6MC74</accession>
<dbReference type="Pfam" id="PF12019">
    <property type="entry name" value="GspH"/>
    <property type="match status" value="1"/>
</dbReference>
<dbReference type="EMBL" id="SNXC01000010">
    <property type="protein sequence ID" value="TDO98745.1"/>
    <property type="molecule type" value="Genomic_DNA"/>
</dbReference>
<keyword evidence="6" id="KW-1133">Transmembrane helix</keyword>
<dbReference type="GO" id="GO:0005886">
    <property type="term" value="C:plasma membrane"/>
    <property type="evidence" value="ECO:0007669"/>
    <property type="project" value="UniProtKB-SubCell"/>
</dbReference>
<dbReference type="GO" id="GO:0015627">
    <property type="term" value="C:type II protein secretion system complex"/>
    <property type="evidence" value="ECO:0007669"/>
    <property type="project" value="InterPro"/>
</dbReference>
<keyword evidence="2" id="KW-1003">Cell membrane</keyword>
<evidence type="ECO:0000313" key="10">
    <source>
        <dbReference type="Proteomes" id="UP000294656"/>
    </source>
</evidence>
<reference evidence="9 10" key="1">
    <citation type="submission" date="2019-03" db="EMBL/GenBank/DDBJ databases">
        <title>Genomic Encyclopedia of Type Strains, Phase III (KMG-III): the genomes of soil and plant-associated and newly described type strains.</title>
        <authorList>
            <person name="Whitman W."/>
        </authorList>
    </citation>
    <scope>NUCLEOTIDE SEQUENCE [LARGE SCALE GENOMIC DNA]</scope>
    <source>
        <strain evidence="9 10">CECT 7378</strain>
    </source>
</reference>
<comment type="subcellular location">
    <subcellularLocation>
        <location evidence="1">Cell inner membrane</location>
        <topology evidence="1">Single-pass membrane protein</topology>
    </subcellularLocation>
</comment>
<keyword evidence="7" id="KW-0472">Membrane</keyword>
<evidence type="ECO:0000256" key="3">
    <source>
        <dbReference type="ARBA" id="ARBA00022481"/>
    </source>
</evidence>
<gene>
    <name evidence="9" type="ORF">DFP79_1157</name>
</gene>
<dbReference type="Gene3D" id="3.55.40.10">
    <property type="entry name" value="minor pseudopilin epsh domain"/>
    <property type="match status" value="1"/>
</dbReference>
<protein>
    <submittedName>
        <fullName evidence="9">Type IV fimbrial biogenesis protein FimT</fullName>
    </submittedName>
</protein>
<name>A0A4R6MC74_9GAMM</name>
<dbReference type="InterPro" id="IPR022346">
    <property type="entry name" value="T2SS_GspH"/>
</dbReference>
<evidence type="ECO:0000259" key="8">
    <source>
        <dbReference type="Pfam" id="PF12019"/>
    </source>
</evidence>
<dbReference type="Proteomes" id="UP000294656">
    <property type="component" value="Unassembled WGS sequence"/>
</dbReference>
<feature type="domain" description="General secretion pathway GspH" evidence="8">
    <location>
        <begin position="49"/>
        <end position="152"/>
    </location>
</feature>
<evidence type="ECO:0000256" key="1">
    <source>
        <dbReference type="ARBA" id="ARBA00004377"/>
    </source>
</evidence>
<dbReference type="GO" id="GO:0015628">
    <property type="term" value="P:protein secretion by the type II secretion system"/>
    <property type="evidence" value="ECO:0007669"/>
    <property type="project" value="InterPro"/>
</dbReference>
<evidence type="ECO:0000256" key="6">
    <source>
        <dbReference type="ARBA" id="ARBA00022989"/>
    </source>
</evidence>
<keyword evidence="10" id="KW-1185">Reference proteome</keyword>
<proteinExistence type="predicted"/>
<evidence type="ECO:0000256" key="4">
    <source>
        <dbReference type="ARBA" id="ARBA00022519"/>
    </source>
</evidence>
<evidence type="ECO:0000256" key="7">
    <source>
        <dbReference type="ARBA" id="ARBA00023136"/>
    </source>
</evidence>
<comment type="caution">
    <text evidence="9">The sequence shown here is derived from an EMBL/GenBank/DDBJ whole genome shotgun (WGS) entry which is preliminary data.</text>
</comment>
<sequence>MYSKRAFSLWEVLCVLLILSFMMASTATTDMLSYYQKWSERQQLYQANRHLLSAIELSRSLALQSKLSVTLCGGISCDGNWSNGLSILRNSTPLPFKTWLFPDFIQLQWRGFPARKAAITFLPTGMSNFQNGSFYLCFRGEKRKRVVVNKAGRAYEDPSFVGGDQC</sequence>
<dbReference type="RefSeq" id="WP_133502975.1">
    <property type="nucleotide sequence ID" value="NZ_SNXC01000010.1"/>
</dbReference>
<dbReference type="AlphaFoldDB" id="A0A4R6MC74"/>
<evidence type="ECO:0000256" key="5">
    <source>
        <dbReference type="ARBA" id="ARBA00022692"/>
    </source>
</evidence>
<evidence type="ECO:0000256" key="2">
    <source>
        <dbReference type="ARBA" id="ARBA00022475"/>
    </source>
</evidence>
<keyword evidence="4" id="KW-0997">Cell inner membrane</keyword>